<comment type="similarity">
    <text evidence="1">Belongs to the CCDC22 family.</text>
</comment>
<dbReference type="InterPro" id="IPR008530">
    <property type="entry name" value="CCDC22"/>
</dbReference>
<feature type="domain" description="CCDC22 coiled-coil" evidence="4">
    <location>
        <begin position="330"/>
        <end position="686"/>
    </location>
</feature>
<proteinExistence type="inferred from homology"/>
<protein>
    <recommendedName>
        <fullName evidence="8">Coiled-coil domain-containing protein 22 homolog</fullName>
    </recommendedName>
</protein>
<evidence type="ECO:0000313" key="6">
    <source>
        <dbReference type="EMBL" id="DAZ94515.1"/>
    </source>
</evidence>
<comment type="caution">
    <text evidence="6">The sequence shown here is derived from an EMBL/GenBank/DDBJ whole genome shotgun (WGS) entry which is preliminary data.</text>
</comment>
<dbReference type="AlphaFoldDB" id="A0AAV2YKC4"/>
<evidence type="ECO:0000313" key="7">
    <source>
        <dbReference type="Proteomes" id="UP001146120"/>
    </source>
</evidence>
<feature type="region of interest" description="Disordered" evidence="3">
    <location>
        <begin position="316"/>
        <end position="354"/>
    </location>
</feature>
<reference evidence="6" key="2">
    <citation type="journal article" date="2023" name="Microbiol Resour">
        <title>Decontamination and Annotation of the Draft Genome Sequence of the Oomycete Lagenidium giganteum ARSEF 373.</title>
        <authorList>
            <person name="Morgan W.R."/>
            <person name="Tartar A."/>
        </authorList>
    </citation>
    <scope>NUCLEOTIDE SEQUENCE</scope>
    <source>
        <strain evidence="6">ARSEF 373</strain>
    </source>
</reference>
<dbReference type="InterPro" id="IPR048349">
    <property type="entry name" value="CCDC22_N"/>
</dbReference>
<sequence length="721" mass="81710">MTATDADSYIFAALEHGDCLAENGASKPQQIKDLTFDSLVAIVHRCLQRLQQFDGHFDFTLPMLKEGAPVGVAARHRIGSQLANILKVTRYIDDLELSFYGSQFHVQELGYAGDCGYNHFLYPTEKDTRSMLAWLIGKLPRALADDTPMDSVHTATGSADHNPRLVLQHDQLQQLFGEWMSKKTLHVMPHQQLRGVRGFQALPLRTLPVALPWQSSRSMPSSAVPLRTFPHDEACLAASLLEQLNLQSARNNALESTILDGADGYEDEDVNAPRERDELFILEVLLDQWIIVQIWKMTSSLFQEKMIANNNAATDLPATVESPDFDSARSAEITSKPEQQPDPAEVMSESDNVSPAKVVDSTMATLRHDAPAEKVTDLLSEDAVPKHAPALNAVEHQMWTEDVMVANQAILDDLKEDLTTRRKRIVSLRVTIETETSAIAESEILIKKRKKKLQELQDAVEERKQMLDMLPQATENISKLEVICSKNDAKLRELENEWETHRRPLEEEEARLMSLKSNRKARCRQYIAEMKEFRKEMKEMAVVIQQKMETMCNLEKAYSQLPKNLNRTMYTTRIMEIIKQVHKQKQEIAKIIEDIRSVQKQLNFASEKLKRTEAVTDEKLFGAASVATSQLSSSSSADDDNMYIECYRKFAHVRELFEELILVVGDVGKKENAARDLENWISQLQSRDSSSQLDKVLADLQSIKQENTTMSAELRRATCDV</sequence>
<evidence type="ECO:0000256" key="3">
    <source>
        <dbReference type="SAM" id="MobiDB-lite"/>
    </source>
</evidence>
<keyword evidence="2" id="KW-0175">Coiled coil</keyword>
<dbReference type="Proteomes" id="UP001146120">
    <property type="component" value="Unassembled WGS sequence"/>
</dbReference>
<evidence type="ECO:0000259" key="5">
    <source>
        <dbReference type="Pfam" id="PF21674"/>
    </source>
</evidence>
<gene>
    <name evidence="6" type="ORF">N0F65_011868</name>
</gene>
<dbReference type="Pfam" id="PF05667">
    <property type="entry name" value="CCDC22_CC"/>
    <property type="match status" value="1"/>
</dbReference>
<dbReference type="EMBL" id="DAKRPA010000247">
    <property type="protein sequence ID" value="DAZ94515.1"/>
    <property type="molecule type" value="Genomic_DNA"/>
</dbReference>
<feature type="domain" description="CCDC22 N-terminal" evidence="5">
    <location>
        <begin position="5"/>
        <end position="96"/>
    </location>
</feature>
<dbReference type="InterPro" id="IPR048348">
    <property type="entry name" value="CCDC22_CC"/>
</dbReference>
<evidence type="ECO:0000259" key="4">
    <source>
        <dbReference type="Pfam" id="PF05667"/>
    </source>
</evidence>
<dbReference type="Pfam" id="PF21674">
    <property type="entry name" value="CCDC22_N"/>
    <property type="match status" value="2"/>
</dbReference>
<dbReference type="GO" id="GO:2000060">
    <property type="term" value="P:positive regulation of ubiquitin-dependent protein catabolic process"/>
    <property type="evidence" value="ECO:0007669"/>
    <property type="project" value="TreeGrafter"/>
</dbReference>
<accession>A0AAV2YKC4</accession>
<dbReference type="PANTHER" id="PTHR15668:SF4">
    <property type="entry name" value="COILED-COIL DOMAIN-CONTAINING PROTEIN 22"/>
    <property type="match status" value="1"/>
</dbReference>
<reference evidence="6" key="1">
    <citation type="submission" date="2022-11" db="EMBL/GenBank/DDBJ databases">
        <authorList>
            <person name="Morgan W.R."/>
            <person name="Tartar A."/>
        </authorList>
    </citation>
    <scope>NUCLEOTIDE SEQUENCE</scope>
    <source>
        <strain evidence="6">ARSEF 373</strain>
    </source>
</reference>
<feature type="domain" description="CCDC22 N-terminal" evidence="5">
    <location>
        <begin position="106"/>
        <end position="140"/>
    </location>
</feature>
<name>A0AAV2YKC4_9STRA</name>
<organism evidence="6 7">
    <name type="scientific">Lagenidium giganteum</name>
    <dbReference type="NCBI Taxonomy" id="4803"/>
    <lineage>
        <taxon>Eukaryota</taxon>
        <taxon>Sar</taxon>
        <taxon>Stramenopiles</taxon>
        <taxon>Oomycota</taxon>
        <taxon>Peronosporomycetes</taxon>
        <taxon>Pythiales</taxon>
        <taxon>Pythiaceae</taxon>
    </lineage>
</organism>
<evidence type="ECO:0008006" key="8">
    <source>
        <dbReference type="Google" id="ProtNLM"/>
    </source>
</evidence>
<dbReference type="PANTHER" id="PTHR15668">
    <property type="entry name" value="JM1 PROTEIN"/>
    <property type="match status" value="1"/>
</dbReference>
<dbReference type="GO" id="GO:0097602">
    <property type="term" value="F:cullin family protein binding"/>
    <property type="evidence" value="ECO:0007669"/>
    <property type="project" value="TreeGrafter"/>
</dbReference>
<feature type="coiled-coil region" evidence="2">
    <location>
        <begin position="581"/>
        <end position="615"/>
    </location>
</feature>
<evidence type="ECO:0000256" key="1">
    <source>
        <dbReference type="ARBA" id="ARBA00006438"/>
    </source>
</evidence>
<keyword evidence="7" id="KW-1185">Reference proteome</keyword>
<evidence type="ECO:0000256" key="2">
    <source>
        <dbReference type="SAM" id="Coils"/>
    </source>
</evidence>
<feature type="coiled-coil region" evidence="2">
    <location>
        <begin position="439"/>
        <end position="497"/>
    </location>
</feature>